<reference evidence="1 2" key="1">
    <citation type="submission" date="2019-06" db="EMBL/GenBank/DDBJ databases">
        <title>Sequencing the genomes of 1000 actinobacteria strains.</title>
        <authorList>
            <person name="Klenk H.-P."/>
        </authorList>
    </citation>
    <scope>NUCLEOTIDE SEQUENCE [LARGE SCALE GENOMIC DNA]</scope>
    <source>
        <strain evidence="1 2">DSM 43866</strain>
    </source>
</reference>
<keyword evidence="2" id="KW-1185">Reference proteome</keyword>
<name>A0A561WJY3_ACTTI</name>
<evidence type="ECO:0000313" key="1">
    <source>
        <dbReference type="EMBL" id="TWG24184.1"/>
    </source>
</evidence>
<accession>A0A561WJY3</accession>
<dbReference type="RefSeq" id="WP_164465891.1">
    <property type="nucleotide sequence ID" value="NZ_BOMX01000077.1"/>
</dbReference>
<sequence length="135" mass="12513">MVTGGSLPGPGQLRLDPDSVAAAGRDLAAVAQRLADDVAGLQSAVGASDPFGTGESTLVVAAAYRAVVETALDALGSYTEQLGFAAATLVMQARSVAAADADGAAALSAAAAGAAGAVSLPGGVAGTGGSAGGGE</sequence>
<proteinExistence type="predicted"/>
<organism evidence="1 2">
    <name type="scientific">Actinoplanes teichomyceticus</name>
    <dbReference type="NCBI Taxonomy" id="1867"/>
    <lineage>
        <taxon>Bacteria</taxon>
        <taxon>Bacillati</taxon>
        <taxon>Actinomycetota</taxon>
        <taxon>Actinomycetes</taxon>
        <taxon>Micromonosporales</taxon>
        <taxon>Micromonosporaceae</taxon>
        <taxon>Actinoplanes</taxon>
    </lineage>
</organism>
<protein>
    <submittedName>
        <fullName evidence="1">Uncharacterized protein</fullName>
    </submittedName>
</protein>
<gene>
    <name evidence="1" type="ORF">FHX34_102737</name>
</gene>
<dbReference type="EMBL" id="VIWY01000002">
    <property type="protein sequence ID" value="TWG24184.1"/>
    <property type="molecule type" value="Genomic_DNA"/>
</dbReference>
<dbReference type="AlphaFoldDB" id="A0A561WJY3"/>
<dbReference type="Proteomes" id="UP000320239">
    <property type="component" value="Unassembled WGS sequence"/>
</dbReference>
<evidence type="ECO:0000313" key="2">
    <source>
        <dbReference type="Proteomes" id="UP000320239"/>
    </source>
</evidence>
<dbReference type="Gene3D" id="1.10.287.1060">
    <property type="entry name" value="ESAT-6-like"/>
    <property type="match status" value="1"/>
</dbReference>
<comment type="caution">
    <text evidence="1">The sequence shown here is derived from an EMBL/GenBank/DDBJ whole genome shotgun (WGS) entry which is preliminary data.</text>
</comment>